<protein>
    <recommendedName>
        <fullName evidence="7">NADH-ubiquinone oxidoreductase chain 1</fullName>
        <ecNumber evidence="7">7.1.1.2</ecNumber>
    </recommendedName>
</protein>
<evidence type="ECO:0000256" key="6">
    <source>
        <dbReference type="RuleBase" id="RU000471"/>
    </source>
</evidence>
<organism evidence="9">
    <name type="scientific">Lithodesmium undulatum</name>
    <name type="common">Marine centric diatom</name>
    <dbReference type="NCBI Taxonomy" id="59812"/>
    <lineage>
        <taxon>Eukaryota</taxon>
        <taxon>Sar</taxon>
        <taxon>Stramenopiles</taxon>
        <taxon>Ochrophyta</taxon>
        <taxon>Bacillariophyta</taxon>
        <taxon>Mediophyceae</taxon>
        <taxon>Lithodesmiophycidae</taxon>
        <taxon>Lithodesmiales</taxon>
        <taxon>Lithodesmiaceae</taxon>
        <taxon>Lithodesmium</taxon>
    </lineage>
</organism>
<dbReference type="HAMAP" id="MF_01350">
    <property type="entry name" value="NDH1_NuoH"/>
    <property type="match status" value="1"/>
</dbReference>
<keyword evidence="3 6" id="KW-0812">Transmembrane</keyword>
<dbReference type="Pfam" id="PF00146">
    <property type="entry name" value="NADHdh"/>
    <property type="match status" value="1"/>
</dbReference>
<keyword evidence="5 8" id="KW-0472">Membrane</keyword>
<evidence type="ECO:0000256" key="7">
    <source>
        <dbReference type="RuleBase" id="RU000473"/>
    </source>
</evidence>
<keyword evidence="6" id="KW-0520">NAD</keyword>
<accession>A0A7T6UZN6</accession>
<evidence type="ECO:0000256" key="5">
    <source>
        <dbReference type="ARBA" id="ARBA00023136"/>
    </source>
</evidence>
<evidence type="ECO:0000313" key="9">
    <source>
        <dbReference type="EMBL" id="QQJ94653.1"/>
    </source>
</evidence>
<feature type="transmembrane region" description="Helical" evidence="8">
    <location>
        <begin position="150"/>
        <end position="168"/>
    </location>
</feature>
<feature type="transmembrane region" description="Helical" evidence="8">
    <location>
        <begin position="74"/>
        <end position="97"/>
    </location>
</feature>
<reference evidence="9" key="1">
    <citation type="journal article" date="2021" name="J. Appl. Phycol.">
        <title>Mitochondrial genome of the harmful algal bloom species Odontella regia (Mediophyceae, Bacillariophyta).</title>
        <authorList>
            <person name="Wang Y."/>
            <person name="Chen Y."/>
            <person name="Wang J."/>
            <person name="Liu F."/>
            <person name="Chen N."/>
        </authorList>
    </citation>
    <scope>NUCLEOTIDE SEQUENCE</scope>
</reference>
<dbReference type="PANTHER" id="PTHR11432">
    <property type="entry name" value="NADH DEHYDROGENASE SUBUNIT 1"/>
    <property type="match status" value="1"/>
</dbReference>
<sequence length="329" mass="36794">MILLIISNILKILSIVVPLLISVAYFTIAERKIMGSIHRRKGPNVIGFLGLLQPLADGLKLFVKETIFPSNSNILLFLIAPMLTFILSLIGWTVIPFSSNIVLADLNVGVLYLFAVSSLSVYGIVMAGWSSNSKYPFLGALRSAAQMISYEVSIGFIIVNVCICVGSFNLSQIVLSQQNVWFIIPLFPMFILFCISMLAETNRHPFDLPEAEAELVSGYNVEYSAMTFALFFLGEYANMLLMSAFVSILFLGGWLPLFNFFPLNIIPGSVWFSLKILLGVVFFIVTRATLPRYRYDQLMDIGWKCFLPLSLGYLLFTVGILISFNWLPL</sequence>
<feature type="transmembrane region" description="Helical" evidence="8">
    <location>
        <begin position="306"/>
        <end position="327"/>
    </location>
</feature>
<dbReference type="PROSITE" id="PS00668">
    <property type="entry name" value="COMPLEX1_ND1_2"/>
    <property type="match status" value="1"/>
</dbReference>
<dbReference type="NCBIfam" id="NF004741">
    <property type="entry name" value="PRK06076.1-2"/>
    <property type="match status" value="1"/>
</dbReference>
<keyword evidence="4 8" id="KW-1133">Transmembrane helix</keyword>
<gene>
    <name evidence="9" type="primary">nad1</name>
</gene>
<dbReference type="NCBIfam" id="NF004745">
    <property type="entry name" value="PRK06076.1-6"/>
    <property type="match status" value="1"/>
</dbReference>
<name>A0A7T6UZN6_LITUN</name>
<dbReference type="InterPro" id="IPR001694">
    <property type="entry name" value="NADH_UbQ_OxRdtase_su1/FPO"/>
</dbReference>
<evidence type="ECO:0000256" key="3">
    <source>
        <dbReference type="ARBA" id="ARBA00022692"/>
    </source>
</evidence>
<evidence type="ECO:0000256" key="4">
    <source>
        <dbReference type="ARBA" id="ARBA00022989"/>
    </source>
</evidence>
<geneLocation type="mitochondrion" evidence="9"/>
<dbReference type="GO" id="GO:0005743">
    <property type="term" value="C:mitochondrial inner membrane"/>
    <property type="evidence" value="ECO:0007669"/>
    <property type="project" value="UniProtKB-SubCell"/>
</dbReference>
<comment type="catalytic activity">
    <reaction evidence="7">
        <text>a ubiquinone + NADH + 5 H(+)(in) = a ubiquinol + NAD(+) + 4 H(+)(out)</text>
        <dbReference type="Rhea" id="RHEA:29091"/>
        <dbReference type="Rhea" id="RHEA-COMP:9565"/>
        <dbReference type="Rhea" id="RHEA-COMP:9566"/>
        <dbReference type="ChEBI" id="CHEBI:15378"/>
        <dbReference type="ChEBI" id="CHEBI:16389"/>
        <dbReference type="ChEBI" id="CHEBI:17976"/>
        <dbReference type="ChEBI" id="CHEBI:57540"/>
        <dbReference type="ChEBI" id="CHEBI:57945"/>
        <dbReference type="EC" id="7.1.1.2"/>
    </reaction>
</comment>
<dbReference type="PROSITE" id="PS00667">
    <property type="entry name" value="COMPLEX1_ND1_1"/>
    <property type="match status" value="1"/>
</dbReference>
<proteinExistence type="inferred from homology"/>
<dbReference type="GO" id="GO:0009060">
    <property type="term" value="P:aerobic respiration"/>
    <property type="evidence" value="ECO:0007669"/>
    <property type="project" value="TreeGrafter"/>
</dbReference>
<evidence type="ECO:0000256" key="2">
    <source>
        <dbReference type="ARBA" id="ARBA00010535"/>
    </source>
</evidence>
<dbReference type="EC" id="7.1.1.2" evidence="7"/>
<dbReference type="PANTHER" id="PTHR11432:SF3">
    <property type="entry name" value="NADH-UBIQUINONE OXIDOREDUCTASE CHAIN 1"/>
    <property type="match status" value="1"/>
</dbReference>
<comment type="similarity">
    <text evidence="2 6">Belongs to the complex I subunit 1 family.</text>
</comment>
<dbReference type="EMBL" id="MW023083">
    <property type="protein sequence ID" value="QQJ94653.1"/>
    <property type="molecule type" value="Genomic_DNA"/>
</dbReference>
<feature type="transmembrane region" description="Helical" evidence="8">
    <location>
        <begin position="261"/>
        <end position="285"/>
    </location>
</feature>
<keyword evidence="7 9" id="KW-0496">Mitochondrion</keyword>
<comment type="subcellular location">
    <subcellularLocation>
        <location evidence="1">Membrane</location>
        <topology evidence="1">Multi-pass membrane protein</topology>
    </subcellularLocation>
    <subcellularLocation>
        <location evidence="6">Mitochondrion inner membrane</location>
        <topology evidence="6">Multi-pass membrane protein</topology>
    </subcellularLocation>
</comment>
<feature type="transmembrane region" description="Helical" evidence="8">
    <location>
        <begin position="12"/>
        <end position="29"/>
    </location>
</feature>
<dbReference type="GeneID" id="67132397"/>
<feature type="transmembrane region" description="Helical" evidence="8">
    <location>
        <begin position="109"/>
        <end position="129"/>
    </location>
</feature>
<evidence type="ECO:0000256" key="1">
    <source>
        <dbReference type="ARBA" id="ARBA00004141"/>
    </source>
</evidence>
<keyword evidence="7" id="KW-0830">Ubiquinone</keyword>
<dbReference type="GO" id="GO:0008137">
    <property type="term" value="F:NADH dehydrogenase (ubiquinone) activity"/>
    <property type="evidence" value="ECO:0007669"/>
    <property type="project" value="UniProtKB-EC"/>
</dbReference>
<feature type="transmembrane region" description="Helical" evidence="8">
    <location>
        <begin position="180"/>
        <end position="199"/>
    </location>
</feature>
<dbReference type="RefSeq" id="YP_010139045.1">
    <property type="nucleotide sequence ID" value="NC_056903.1"/>
</dbReference>
<dbReference type="GO" id="GO:0003954">
    <property type="term" value="F:NADH dehydrogenase activity"/>
    <property type="evidence" value="ECO:0007669"/>
    <property type="project" value="TreeGrafter"/>
</dbReference>
<dbReference type="InterPro" id="IPR018086">
    <property type="entry name" value="NADH_UbQ_OxRdtase_su1_CS"/>
</dbReference>
<feature type="transmembrane region" description="Helical" evidence="8">
    <location>
        <begin position="236"/>
        <end position="255"/>
    </location>
</feature>
<dbReference type="AlphaFoldDB" id="A0A7T6UZN6"/>
<evidence type="ECO:0000256" key="8">
    <source>
        <dbReference type="SAM" id="Phobius"/>
    </source>
</evidence>